<keyword evidence="5" id="KW-0430">Lectin</keyword>
<dbReference type="EMBL" id="CACRXK020019599">
    <property type="protein sequence ID" value="CAB4033851.1"/>
    <property type="molecule type" value="Genomic_DNA"/>
</dbReference>
<dbReference type="PANTHER" id="PTHR45713:SF6">
    <property type="entry name" value="F5_8 TYPE C DOMAIN-CONTAINING PROTEIN"/>
    <property type="match status" value="1"/>
</dbReference>
<evidence type="ECO:0000313" key="9">
    <source>
        <dbReference type="Proteomes" id="UP001152795"/>
    </source>
</evidence>
<dbReference type="SUPFAM" id="SSF49785">
    <property type="entry name" value="Galactose-binding domain-like"/>
    <property type="match status" value="1"/>
</dbReference>
<evidence type="ECO:0000256" key="6">
    <source>
        <dbReference type="ARBA" id="ARBA00022837"/>
    </source>
</evidence>
<comment type="function">
    <text evidence="1">Acts as a defensive agent. Recognizes blood group fucosylated oligosaccharides including A, B, H and Lewis B-type antigens. Does not recognize Lewis A antigen and has low affinity for monovalent haptens.</text>
</comment>
<gene>
    <name evidence="8" type="ORF">PACLA_8A029995</name>
</gene>
<sequence length="154" mass="16906">TDYNFALLKPTAQSSTLHHSDVGDFSSKYAVDGVKADSCKTAGVASCAHLNGNKNQWWRVDFQIVIPVARVVITSRKDHSSGLSDFEIKIGNSLENEGRNNTKCGDRHSVPRAEAKEISCSLPLTGRYLVIQSFQSERLVIVEVEVFAPGLQVE</sequence>
<proteinExistence type="inferred from homology"/>
<dbReference type="Pfam" id="PF22633">
    <property type="entry name" value="F5_F8_type_C_2"/>
    <property type="match status" value="1"/>
</dbReference>
<dbReference type="PANTHER" id="PTHR45713">
    <property type="entry name" value="FTP DOMAIN-CONTAINING PROTEIN"/>
    <property type="match status" value="1"/>
</dbReference>
<evidence type="ECO:0000256" key="1">
    <source>
        <dbReference type="ARBA" id="ARBA00002219"/>
    </source>
</evidence>
<dbReference type="OrthoDB" id="547680at2759"/>
<organism evidence="8 9">
    <name type="scientific">Paramuricea clavata</name>
    <name type="common">Red gorgonian</name>
    <name type="synonym">Violescent sea-whip</name>
    <dbReference type="NCBI Taxonomy" id="317549"/>
    <lineage>
        <taxon>Eukaryota</taxon>
        <taxon>Metazoa</taxon>
        <taxon>Cnidaria</taxon>
        <taxon>Anthozoa</taxon>
        <taxon>Octocorallia</taxon>
        <taxon>Malacalcyonacea</taxon>
        <taxon>Plexauridae</taxon>
        <taxon>Paramuricea</taxon>
    </lineage>
</organism>
<dbReference type="GO" id="GO:0001868">
    <property type="term" value="P:regulation of complement activation, lectin pathway"/>
    <property type="evidence" value="ECO:0007669"/>
    <property type="project" value="UniProtKB-ARBA"/>
</dbReference>
<name>A0A6S7JS91_PARCT</name>
<reference evidence="8" key="1">
    <citation type="submission" date="2020-04" db="EMBL/GenBank/DDBJ databases">
        <authorList>
            <person name="Alioto T."/>
            <person name="Alioto T."/>
            <person name="Gomez Garrido J."/>
        </authorList>
    </citation>
    <scope>NUCLEOTIDE SEQUENCE</scope>
    <source>
        <strain evidence="8">A484AB</strain>
    </source>
</reference>
<dbReference type="InterPro" id="IPR051941">
    <property type="entry name" value="BG_Antigen-Binding_Lectin"/>
</dbReference>
<keyword evidence="7" id="KW-1015">Disulfide bond</keyword>
<dbReference type="Gene3D" id="2.60.120.260">
    <property type="entry name" value="Galactose-binding domain-like"/>
    <property type="match status" value="1"/>
</dbReference>
<evidence type="ECO:0000256" key="3">
    <source>
        <dbReference type="ARBA" id="ARBA00011233"/>
    </source>
</evidence>
<keyword evidence="4" id="KW-0479">Metal-binding</keyword>
<keyword evidence="9" id="KW-1185">Reference proteome</keyword>
<evidence type="ECO:0000313" key="8">
    <source>
        <dbReference type="EMBL" id="CAB4033851.1"/>
    </source>
</evidence>
<dbReference type="GO" id="GO:0010185">
    <property type="term" value="P:regulation of cellular defense response"/>
    <property type="evidence" value="ECO:0007669"/>
    <property type="project" value="UniProtKB-ARBA"/>
</dbReference>
<protein>
    <submittedName>
        <fullName evidence="8">Partial</fullName>
    </submittedName>
</protein>
<dbReference type="InterPro" id="IPR008979">
    <property type="entry name" value="Galactose-bd-like_sf"/>
</dbReference>
<dbReference type="Proteomes" id="UP001152795">
    <property type="component" value="Unassembled WGS sequence"/>
</dbReference>
<comment type="similarity">
    <text evidence="2">Belongs to the fucolectin family.</text>
</comment>
<comment type="caution">
    <text evidence="8">The sequence shown here is derived from an EMBL/GenBank/DDBJ whole genome shotgun (WGS) entry which is preliminary data.</text>
</comment>
<evidence type="ECO:0000256" key="2">
    <source>
        <dbReference type="ARBA" id="ARBA00010147"/>
    </source>
</evidence>
<dbReference type="GO" id="GO:0042806">
    <property type="term" value="F:fucose binding"/>
    <property type="evidence" value="ECO:0007669"/>
    <property type="project" value="UniProtKB-ARBA"/>
</dbReference>
<dbReference type="SMART" id="SM00607">
    <property type="entry name" value="FTP"/>
    <property type="match status" value="1"/>
</dbReference>
<dbReference type="AlphaFoldDB" id="A0A6S7JS91"/>
<dbReference type="GO" id="GO:0046872">
    <property type="term" value="F:metal ion binding"/>
    <property type="evidence" value="ECO:0007669"/>
    <property type="project" value="UniProtKB-KW"/>
</dbReference>
<comment type="subunit">
    <text evidence="3">Homotrimer.</text>
</comment>
<dbReference type="InterPro" id="IPR006585">
    <property type="entry name" value="FTP1"/>
</dbReference>
<evidence type="ECO:0000256" key="5">
    <source>
        <dbReference type="ARBA" id="ARBA00022734"/>
    </source>
</evidence>
<keyword evidence="6" id="KW-0106">Calcium</keyword>
<accession>A0A6S7JS91</accession>
<evidence type="ECO:0000256" key="7">
    <source>
        <dbReference type="ARBA" id="ARBA00023157"/>
    </source>
</evidence>
<evidence type="ECO:0000256" key="4">
    <source>
        <dbReference type="ARBA" id="ARBA00022723"/>
    </source>
</evidence>
<feature type="non-terminal residue" evidence="8">
    <location>
        <position position="1"/>
    </location>
</feature>